<feature type="transmembrane region" description="Helical" evidence="6">
    <location>
        <begin position="300"/>
        <end position="322"/>
    </location>
</feature>
<dbReference type="AlphaFoldDB" id="A0A818UIC5"/>
<dbReference type="Proteomes" id="UP000663872">
    <property type="component" value="Unassembled WGS sequence"/>
</dbReference>
<dbReference type="EMBL" id="CAJNYT010004887">
    <property type="protein sequence ID" value="CAF3699005.1"/>
    <property type="molecule type" value="Genomic_DNA"/>
</dbReference>
<evidence type="ECO:0000313" key="10">
    <source>
        <dbReference type="Proteomes" id="UP000663872"/>
    </source>
</evidence>
<evidence type="ECO:0000256" key="6">
    <source>
        <dbReference type="SAM" id="Phobius"/>
    </source>
</evidence>
<proteinExistence type="predicted"/>
<comment type="subcellular location">
    <subcellularLocation>
        <location evidence="1">Membrane</location>
        <topology evidence="1">Multi-pass membrane protein</topology>
    </subcellularLocation>
</comment>
<dbReference type="InterPro" id="IPR037185">
    <property type="entry name" value="EmrE-like"/>
</dbReference>
<evidence type="ECO:0000313" key="8">
    <source>
        <dbReference type="EMBL" id="CAF3634922.1"/>
    </source>
</evidence>
<evidence type="ECO:0000313" key="9">
    <source>
        <dbReference type="EMBL" id="CAF3699005.1"/>
    </source>
</evidence>
<feature type="domain" description="Sugar phosphate transporter" evidence="7">
    <location>
        <begin position="104"/>
        <end position="397"/>
    </location>
</feature>
<evidence type="ECO:0000256" key="5">
    <source>
        <dbReference type="SAM" id="MobiDB-lite"/>
    </source>
</evidence>
<organism evidence="9 10">
    <name type="scientific">Rotaria socialis</name>
    <dbReference type="NCBI Taxonomy" id="392032"/>
    <lineage>
        <taxon>Eukaryota</taxon>
        <taxon>Metazoa</taxon>
        <taxon>Spiralia</taxon>
        <taxon>Gnathifera</taxon>
        <taxon>Rotifera</taxon>
        <taxon>Eurotatoria</taxon>
        <taxon>Bdelloidea</taxon>
        <taxon>Philodinida</taxon>
        <taxon>Philodinidae</taxon>
        <taxon>Rotaria</taxon>
    </lineage>
</organism>
<feature type="transmembrane region" description="Helical" evidence="6">
    <location>
        <begin position="105"/>
        <end position="127"/>
    </location>
</feature>
<comment type="caution">
    <text evidence="9">The sequence shown here is derived from an EMBL/GenBank/DDBJ whole genome shotgun (WGS) entry which is preliminary data.</text>
</comment>
<dbReference type="Proteomes" id="UP000663833">
    <property type="component" value="Unassembled WGS sequence"/>
</dbReference>
<accession>A0A818UIC5</accession>
<evidence type="ECO:0000256" key="3">
    <source>
        <dbReference type="ARBA" id="ARBA00022989"/>
    </source>
</evidence>
<feature type="region of interest" description="Disordered" evidence="5">
    <location>
        <begin position="411"/>
        <end position="430"/>
    </location>
</feature>
<dbReference type="InterPro" id="IPR004853">
    <property type="entry name" value="Sugar_P_trans_dom"/>
</dbReference>
<feature type="transmembrane region" description="Helical" evidence="6">
    <location>
        <begin position="255"/>
        <end position="279"/>
    </location>
</feature>
<feature type="transmembrane region" description="Helical" evidence="6">
    <location>
        <begin position="139"/>
        <end position="159"/>
    </location>
</feature>
<feature type="transmembrane region" description="Helical" evidence="6">
    <location>
        <begin position="385"/>
        <end position="404"/>
    </location>
</feature>
<name>A0A818UIC5_9BILA</name>
<evidence type="ECO:0000256" key="4">
    <source>
        <dbReference type="ARBA" id="ARBA00023136"/>
    </source>
</evidence>
<dbReference type="SUPFAM" id="SSF103481">
    <property type="entry name" value="Multidrug resistance efflux transporter EmrE"/>
    <property type="match status" value="1"/>
</dbReference>
<dbReference type="GO" id="GO:0016020">
    <property type="term" value="C:membrane"/>
    <property type="evidence" value="ECO:0007669"/>
    <property type="project" value="UniProtKB-SubCell"/>
</dbReference>
<evidence type="ECO:0000256" key="1">
    <source>
        <dbReference type="ARBA" id="ARBA00004141"/>
    </source>
</evidence>
<sequence length="430" mass="48007">MIVNNIGHLFDRIESLRLISNVTLSSYLLSIGYFYLDDLHNNNEQRFSFSRFYSIKMSNTTYALLNNSTDNIDVAIPVKEPLSPQSSSVTNTTNVDTLRKNYKQIAIAVALYWSVSITMVFLNKYLLSSKDVKLDAPLFITWYQCIVTVGICAIIGNLNKRVAAFSGFPSFNIDLKIARDVLPLSLMFVAMIIFNNLTLKYLTVSFYMVGRSLTTVANVVFTYIMLGDRTSYRALICCGLIIAGFFLGMDQENTLGTLSIFGALCGVASSIFVALNAIYTTRCLPCVDKNIWRLCLYNNFNACILFLPLMLVFGEIPVVFNYSKLFNIPFWIAMTAAGFLGFSMGYVTGYQIKITSPLTHNVSGTAKSYVQTLMAVVIYSETKTMLWWISNVFVLGGSGLFAQVRAKEMKQNHNSNKSTTDNTNGNSVKA</sequence>
<feature type="transmembrane region" description="Helical" evidence="6">
    <location>
        <begin position="232"/>
        <end position="249"/>
    </location>
</feature>
<keyword evidence="4 6" id="KW-0472">Membrane</keyword>
<gene>
    <name evidence="9" type="ORF">GRG538_LOCUS28207</name>
    <name evidence="8" type="ORF">LUA448_LOCUS32121</name>
</gene>
<dbReference type="Pfam" id="PF03151">
    <property type="entry name" value="TPT"/>
    <property type="match status" value="1"/>
</dbReference>
<reference evidence="9" key="1">
    <citation type="submission" date="2021-02" db="EMBL/GenBank/DDBJ databases">
        <authorList>
            <person name="Nowell W R."/>
        </authorList>
    </citation>
    <scope>NUCLEOTIDE SEQUENCE</scope>
</reference>
<dbReference type="PANTHER" id="PTHR11132">
    <property type="entry name" value="SOLUTE CARRIER FAMILY 35"/>
    <property type="match status" value="1"/>
</dbReference>
<feature type="transmembrane region" description="Helical" evidence="6">
    <location>
        <begin position="328"/>
        <end position="349"/>
    </location>
</feature>
<protein>
    <recommendedName>
        <fullName evidence="7">Sugar phosphate transporter domain-containing protein</fullName>
    </recommendedName>
</protein>
<keyword evidence="2 6" id="KW-0812">Transmembrane</keyword>
<feature type="compositionally biased region" description="Polar residues" evidence="5">
    <location>
        <begin position="412"/>
        <end position="430"/>
    </location>
</feature>
<dbReference type="EMBL" id="CAJNYD010004811">
    <property type="protein sequence ID" value="CAF3634922.1"/>
    <property type="molecule type" value="Genomic_DNA"/>
</dbReference>
<feature type="transmembrane region" description="Helical" evidence="6">
    <location>
        <begin position="18"/>
        <end position="36"/>
    </location>
</feature>
<dbReference type="InterPro" id="IPR050186">
    <property type="entry name" value="TPT_transporter"/>
</dbReference>
<evidence type="ECO:0000256" key="2">
    <source>
        <dbReference type="ARBA" id="ARBA00022692"/>
    </source>
</evidence>
<feature type="transmembrane region" description="Helical" evidence="6">
    <location>
        <begin position="180"/>
        <end position="198"/>
    </location>
</feature>
<evidence type="ECO:0000259" key="7">
    <source>
        <dbReference type="Pfam" id="PF03151"/>
    </source>
</evidence>
<keyword evidence="3 6" id="KW-1133">Transmembrane helix</keyword>